<proteinExistence type="predicted"/>
<keyword evidence="2" id="KW-1185">Reference proteome</keyword>
<dbReference type="Proteomes" id="UP001139971">
    <property type="component" value="Unassembled WGS sequence"/>
</dbReference>
<comment type="caution">
    <text evidence="1">The sequence shown here is derived from an EMBL/GenBank/DDBJ whole genome shotgun (WGS) entry which is preliminary data.</text>
</comment>
<dbReference type="AlphaFoldDB" id="A0A9X3YKC6"/>
<evidence type="ECO:0000313" key="2">
    <source>
        <dbReference type="Proteomes" id="UP001139971"/>
    </source>
</evidence>
<dbReference type="EMBL" id="JAOVZO020000018">
    <property type="protein sequence ID" value="MDC8013882.1"/>
    <property type="molecule type" value="Genomic_DNA"/>
</dbReference>
<evidence type="ECO:0000313" key="1">
    <source>
        <dbReference type="EMBL" id="MDC8013882.1"/>
    </source>
</evidence>
<dbReference type="RefSeq" id="WP_263541527.1">
    <property type="nucleotide sequence ID" value="NZ_JAOVZO020000018.1"/>
</dbReference>
<reference evidence="1" key="1">
    <citation type="submission" date="2023-02" db="EMBL/GenBank/DDBJ databases">
        <title>Tahibacter soli sp. nov. isolated from soil.</title>
        <authorList>
            <person name="Baek J.H."/>
            <person name="Lee J.K."/>
            <person name="Choi D.G."/>
            <person name="Jeon C.O."/>
        </authorList>
    </citation>
    <scope>NUCLEOTIDE SEQUENCE</scope>
    <source>
        <strain evidence="1">BL</strain>
    </source>
</reference>
<accession>A0A9X3YKC6</accession>
<sequence length="164" mass="18368">MKKSEAAYFQLVLLTERPAARIGRVAVSDLTHAEATIAAVLDLKAHIEHRLQFNAPSFFELAVDRSPSWWARGFDALARIGDIHTRRRLHWVLRIAGIDGVDDRAARATAIAALRQRRVEVVERVLFQVFLDASDLHEPLATWAREFAEDVPGFNDVAEICAAS</sequence>
<organism evidence="1 2">
    <name type="scientific">Tahibacter soli</name>
    <dbReference type="NCBI Taxonomy" id="2983605"/>
    <lineage>
        <taxon>Bacteria</taxon>
        <taxon>Pseudomonadati</taxon>
        <taxon>Pseudomonadota</taxon>
        <taxon>Gammaproteobacteria</taxon>
        <taxon>Lysobacterales</taxon>
        <taxon>Rhodanobacteraceae</taxon>
        <taxon>Tahibacter</taxon>
    </lineage>
</organism>
<gene>
    <name evidence="1" type="ORF">OD750_015165</name>
</gene>
<name>A0A9X3YKC6_9GAMM</name>
<protein>
    <submittedName>
        <fullName evidence="1">Uncharacterized protein</fullName>
    </submittedName>
</protein>